<accession>A0A7S3AF30</accession>
<feature type="region of interest" description="Disordered" evidence="1">
    <location>
        <begin position="59"/>
        <end position="99"/>
    </location>
</feature>
<evidence type="ECO:0000313" key="2">
    <source>
        <dbReference type="EMBL" id="CAE0102802.1"/>
    </source>
</evidence>
<evidence type="ECO:0000256" key="1">
    <source>
        <dbReference type="SAM" id="MobiDB-lite"/>
    </source>
</evidence>
<reference evidence="2" key="1">
    <citation type="submission" date="2021-01" db="EMBL/GenBank/DDBJ databases">
        <authorList>
            <person name="Corre E."/>
            <person name="Pelletier E."/>
            <person name="Niang G."/>
            <person name="Scheremetjew M."/>
            <person name="Finn R."/>
            <person name="Kale V."/>
            <person name="Holt S."/>
            <person name="Cochrane G."/>
            <person name="Meng A."/>
            <person name="Brown T."/>
            <person name="Cohen L."/>
        </authorList>
    </citation>
    <scope>NUCLEOTIDE SEQUENCE</scope>
    <source>
        <strain evidence="2">CCMP281</strain>
    </source>
</reference>
<proteinExistence type="predicted"/>
<dbReference type="EMBL" id="HBHX01006326">
    <property type="protein sequence ID" value="CAE0102802.1"/>
    <property type="molecule type" value="Transcribed_RNA"/>
</dbReference>
<feature type="compositionally biased region" description="Basic residues" evidence="1">
    <location>
        <begin position="1"/>
        <end position="11"/>
    </location>
</feature>
<name>A0A7S3AF30_9EUKA</name>
<feature type="compositionally biased region" description="Acidic residues" evidence="1">
    <location>
        <begin position="69"/>
        <end position="80"/>
    </location>
</feature>
<dbReference type="AlphaFoldDB" id="A0A7S3AF30"/>
<organism evidence="2">
    <name type="scientific">Haptolina ericina</name>
    <dbReference type="NCBI Taxonomy" id="156174"/>
    <lineage>
        <taxon>Eukaryota</taxon>
        <taxon>Haptista</taxon>
        <taxon>Haptophyta</taxon>
        <taxon>Prymnesiophyceae</taxon>
        <taxon>Prymnesiales</taxon>
        <taxon>Prymnesiaceae</taxon>
        <taxon>Haptolina</taxon>
    </lineage>
</organism>
<protein>
    <submittedName>
        <fullName evidence="2">Uncharacterized protein</fullName>
    </submittedName>
</protein>
<sequence>MLMPRPKKNGKSRPIPQWKQDMLEPQAEPTAKRSREDAASMTLANEGLETAMVASAAGAQLEANVEADPAADDDDDDDVDLSAYDLGGDESVEERPGVASLDSALPVLTREELLLKREQEEKPVWGGRLDGGRRKPGKTFFIDL</sequence>
<feature type="region of interest" description="Disordered" evidence="1">
    <location>
        <begin position="1"/>
        <end position="41"/>
    </location>
</feature>
<gene>
    <name evidence="2" type="ORF">HERI1096_LOCUS3460</name>
</gene>